<dbReference type="Gene3D" id="3.60.15.10">
    <property type="entry name" value="Ribonuclease Z/Hydroxyacylglutathione hydrolase-like"/>
    <property type="match status" value="1"/>
</dbReference>
<accession>A0A0B7BI90</accession>
<proteinExistence type="predicted"/>
<evidence type="ECO:0000313" key="1">
    <source>
        <dbReference type="EMBL" id="CEK93049.1"/>
    </source>
</evidence>
<sequence>MSSGFHQSQQFLKTCGILFTKSQRQFSCIQKNGRNVISCLRHQRSASPLVQLKRWKLSAPTVAIPAMSELQNKDDLMSMPREAHQYRQYSVGETDGWLNIGQYNVFAWSVSGIESCIIVKSEDVQLAFDMGAAVVESVRAPNVFITHGHIDHVGAIANHISKRELAGMKPARYFVPPYMVQPLLSILRGHFEMAQTPELLANVNIHEMVEGDTVRLNSRYFVKTFPTIHRITSQGYIVYKEEKTLKREYRGKEGFEVAALHRQGVEIHDLTITPEIAYCGDTVFDIFTNPPNPDLLKVKLLITEATYLDDHIGKNMIQKAKDFGHTHLLEIAQNPEIFKDVGHIILVHFSNKYSPKYIHDCVNGTLPAQLREKVTPAVVAKATTATTYF</sequence>
<organism evidence="1">
    <name type="scientific">Arion vulgaris</name>
    <dbReference type="NCBI Taxonomy" id="1028688"/>
    <lineage>
        <taxon>Eukaryota</taxon>
        <taxon>Metazoa</taxon>
        <taxon>Spiralia</taxon>
        <taxon>Lophotrochozoa</taxon>
        <taxon>Mollusca</taxon>
        <taxon>Gastropoda</taxon>
        <taxon>Heterobranchia</taxon>
        <taxon>Euthyneura</taxon>
        <taxon>Panpulmonata</taxon>
        <taxon>Eupulmonata</taxon>
        <taxon>Stylommatophora</taxon>
        <taxon>Helicina</taxon>
        <taxon>Arionoidea</taxon>
        <taxon>Arionidae</taxon>
        <taxon>Arion</taxon>
    </lineage>
</organism>
<dbReference type="SUPFAM" id="SSF56281">
    <property type="entry name" value="Metallo-hydrolase/oxidoreductase"/>
    <property type="match status" value="1"/>
</dbReference>
<dbReference type="EMBL" id="HACG01046184">
    <property type="protein sequence ID" value="CEK93049.1"/>
    <property type="molecule type" value="Transcribed_RNA"/>
</dbReference>
<dbReference type="PANTHER" id="PTHR46504">
    <property type="entry name" value="TRNASE Z TRZ1"/>
    <property type="match status" value="1"/>
</dbReference>
<reference evidence="1" key="1">
    <citation type="submission" date="2014-12" db="EMBL/GenBank/DDBJ databases">
        <title>Insight into the proteome of Arion vulgaris.</title>
        <authorList>
            <person name="Aradska J."/>
            <person name="Bulat T."/>
            <person name="Smidak R."/>
            <person name="Sarate P."/>
            <person name="Gangsoo J."/>
            <person name="Sialana F."/>
            <person name="Bilban M."/>
            <person name="Lubec G."/>
        </authorList>
    </citation>
    <scope>NUCLEOTIDE SEQUENCE</scope>
    <source>
        <tissue evidence="1">Skin</tissue>
    </source>
</reference>
<dbReference type="AlphaFoldDB" id="A0A0B7BI90"/>
<protein>
    <submittedName>
        <fullName evidence="1">Uncharacterized protein</fullName>
    </submittedName>
</protein>
<gene>
    <name evidence="1" type="primary">ORF191751</name>
</gene>
<dbReference type="PANTHER" id="PTHR46504:SF2">
    <property type="entry name" value="TRNASE Z TRZ1"/>
    <property type="match status" value="1"/>
</dbReference>
<dbReference type="InterPro" id="IPR036866">
    <property type="entry name" value="RibonucZ/Hydroxyglut_hydro"/>
</dbReference>
<name>A0A0B7BI90_9EUPU</name>